<accession>A0A0T7PST6</accession>
<reference evidence="5 6" key="2">
    <citation type="submission" date="2015-03" db="EMBL/GenBank/DDBJ databases">
        <authorList>
            <consortium name="Pathogen Informatics"/>
        </authorList>
    </citation>
    <scope>NUCLEOTIDE SEQUENCE [LARGE SCALE GENOMIC DNA]</scope>
    <source>
        <strain evidence="1 8">G09901357</strain>
        <strain evidence="2 7">H09601792</strain>
        <strain evidence="5">K00500041</strain>
        <strain evidence="6">N09902308</strain>
    </source>
</reference>
<dbReference type="Proteomes" id="UP000046947">
    <property type="component" value="Unassembled WGS sequence"/>
</dbReference>
<sequence>MGESTAPRTAAAWDSMPSARAVHDTATAVAITSPILNMTMTRRFQRISRKLVFMLSQ</sequence>
<dbReference type="Proteomes" id="UP000039021">
    <property type="component" value="Unassembled WGS sequence"/>
</dbReference>
<evidence type="ECO:0000313" key="7">
    <source>
        <dbReference type="Proteomes" id="UP000046947"/>
    </source>
</evidence>
<dbReference type="EMBL" id="CSAE01000091">
    <property type="protein sequence ID" value="COV33808.1"/>
    <property type="molecule type" value="Genomic_DNA"/>
</dbReference>
<dbReference type="EMBL" id="CFOE01001094">
    <property type="protein sequence ID" value="CFE48089.1"/>
    <property type="molecule type" value="Genomic_DNA"/>
</dbReference>
<dbReference type="EMBL" id="CSBK01000982">
    <property type="protein sequence ID" value="COY17497.1"/>
    <property type="molecule type" value="Genomic_DNA"/>
</dbReference>
<name>A0A0T7PST6_MYCTX</name>
<gene>
    <name evidence="1" type="ORF">ERS007681_04454</name>
    <name evidence="2" type="ORF">ERS007688_04344</name>
    <name evidence="3" type="ORF">ERS007703_01169</name>
    <name evidence="4" type="ORF">ERS007739_02218</name>
</gene>
<protein>
    <submittedName>
        <fullName evidence="3">Uncharacterized protein</fullName>
    </submittedName>
</protein>
<evidence type="ECO:0000313" key="6">
    <source>
        <dbReference type="Proteomes" id="UP000039021"/>
    </source>
</evidence>
<evidence type="ECO:0000313" key="3">
    <source>
        <dbReference type="EMBL" id="COV33808.1"/>
    </source>
</evidence>
<evidence type="ECO:0000313" key="5">
    <source>
        <dbReference type="Proteomes" id="UP000038802"/>
    </source>
</evidence>
<organism evidence="3 5">
    <name type="scientific">Mycobacterium tuberculosis</name>
    <dbReference type="NCBI Taxonomy" id="1773"/>
    <lineage>
        <taxon>Bacteria</taxon>
        <taxon>Bacillati</taxon>
        <taxon>Actinomycetota</taxon>
        <taxon>Actinomycetes</taxon>
        <taxon>Mycobacteriales</taxon>
        <taxon>Mycobacteriaceae</taxon>
        <taxon>Mycobacterium</taxon>
        <taxon>Mycobacterium tuberculosis complex</taxon>
    </lineage>
</organism>
<evidence type="ECO:0000313" key="8">
    <source>
        <dbReference type="Proteomes" id="UP000048289"/>
    </source>
</evidence>
<dbReference type="Proteomes" id="UP000038802">
    <property type="component" value="Unassembled WGS sequence"/>
</dbReference>
<reference evidence="3" key="1">
    <citation type="submission" date="2015-03" db="EMBL/GenBank/DDBJ databases">
        <authorList>
            <person name="Murphy D."/>
        </authorList>
    </citation>
    <scope>NUCLEOTIDE SEQUENCE [LARGE SCALE GENOMIC DNA]</scope>
    <source>
        <strain evidence="3">K00500041</strain>
    </source>
</reference>
<dbReference type="AlphaFoldDB" id="A0A0T7PST6"/>
<evidence type="ECO:0000313" key="2">
    <source>
        <dbReference type="EMBL" id="CFE82119.1"/>
    </source>
</evidence>
<reference evidence="4" key="3">
    <citation type="submission" date="2015-03" db="EMBL/GenBank/DDBJ databases">
        <authorList>
            <consortium name="Pathogen Informatics"/>
            <person name="Murphy D."/>
        </authorList>
    </citation>
    <scope>NUCLEOTIDE SEQUENCE</scope>
    <source>
        <strain evidence="4">N09902308</strain>
    </source>
</reference>
<proteinExistence type="predicted"/>
<evidence type="ECO:0000313" key="4">
    <source>
        <dbReference type="EMBL" id="COY17497.1"/>
    </source>
</evidence>
<dbReference type="Proteomes" id="UP000048289">
    <property type="component" value="Unassembled WGS sequence"/>
</dbReference>
<dbReference type="EMBL" id="CFOH01001243">
    <property type="protein sequence ID" value="CFE82119.1"/>
    <property type="molecule type" value="Genomic_DNA"/>
</dbReference>
<evidence type="ECO:0000313" key="1">
    <source>
        <dbReference type="EMBL" id="CFE48089.1"/>
    </source>
</evidence>